<evidence type="ECO:0000313" key="2">
    <source>
        <dbReference type="EMBL" id="KAJ6688670.1"/>
    </source>
</evidence>
<reference evidence="2" key="2">
    <citation type="journal article" date="2023" name="Int. J. Mol. Sci.">
        <title>De Novo Assembly and Annotation of 11 Diverse Shrub Willow (Salix) Genomes Reveals Novel Gene Organization in Sex-Linked Regions.</title>
        <authorList>
            <person name="Hyden B."/>
            <person name="Feng K."/>
            <person name="Yates T.B."/>
            <person name="Jawdy S."/>
            <person name="Cereghino C."/>
            <person name="Smart L.B."/>
            <person name="Muchero W."/>
        </authorList>
    </citation>
    <scope>NUCLEOTIDE SEQUENCE</scope>
    <source>
        <tissue evidence="2">Shoot tip</tissue>
    </source>
</reference>
<name>A0A9Q0STM8_9ROSI</name>
<keyword evidence="1" id="KW-0472">Membrane</keyword>
<gene>
    <name evidence="2" type="ORF">OIU74_017223</name>
</gene>
<dbReference type="AlphaFoldDB" id="A0A9Q0STM8"/>
<proteinExistence type="predicted"/>
<keyword evidence="1" id="KW-0812">Transmembrane</keyword>
<keyword evidence="3" id="KW-1185">Reference proteome</keyword>
<keyword evidence="1" id="KW-1133">Transmembrane helix</keyword>
<organism evidence="2 3">
    <name type="scientific">Salix koriyanagi</name>
    <dbReference type="NCBI Taxonomy" id="2511006"/>
    <lineage>
        <taxon>Eukaryota</taxon>
        <taxon>Viridiplantae</taxon>
        <taxon>Streptophyta</taxon>
        <taxon>Embryophyta</taxon>
        <taxon>Tracheophyta</taxon>
        <taxon>Spermatophyta</taxon>
        <taxon>Magnoliopsida</taxon>
        <taxon>eudicotyledons</taxon>
        <taxon>Gunneridae</taxon>
        <taxon>Pentapetalae</taxon>
        <taxon>rosids</taxon>
        <taxon>fabids</taxon>
        <taxon>Malpighiales</taxon>
        <taxon>Salicaceae</taxon>
        <taxon>Saliceae</taxon>
        <taxon>Salix</taxon>
    </lineage>
</organism>
<dbReference type="Proteomes" id="UP001151752">
    <property type="component" value="Chromosome 15W"/>
</dbReference>
<feature type="transmembrane region" description="Helical" evidence="1">
    <location>
        <begin position="56"/>
        <end position="75"/>
    </location>
</feature>
<evidence type="ECO:0000313" key="3">
    <source>
        <dbReference type="Proteomes" id="UP001151752"/>
    </source>
</evidence>
<protein>
    <submittedName>
        <fullName evidence="2">Uncharacterized protein</fullName>
    </submittedName>
</protein>
<sequence>MVWNKQVPANSHRPSSFFSTPATDYSRMVFVLDSRVSSHLHILILLTSYNSTLQQYYRSLFLASLLLLFAISGLFNTKWPL</sequence>
<reference evidence="2" key="1">
    <citation type="submission" date="2022-11" db="EMBL/GenBank/DDBJ databases">
        <authorList>
            <person name="Hyden B.L."/>
            <person name="Feng K."/>
            <person name="Yates T."/>
            <person name="Jawdy S."/>
            <person name="Smart L.B."/>
            <person name="Muchero W."/>
        </authorList>
    </citation>
    <scope>NUCLEOTIDE SEQUENCE</scope>
    <source>
        <tissue evidence="2">Shoot tip</tissue>
    </source>
</reference>
<dbReference type="EMBL" id="JAPFFM010000019">
    <property type="protein sequence ID" value="KAJ6688670.1"/>
    <property type="molecule type" value="Genomic_DNA"/>
</dbReference>
<comment type="caution">
    <text evidence="2">The sequence shown here is derived from an EMBL/GenBank/DDBJ whole genome shotgun (WGS) entry which is preliminary data.</text>
</comment>
<evidence type="ECO:0000256" key="1">
    <source>
        <dbReference type="SAM" id="Phobius"/>
    </source>
</evidence>
<accession>A0A9Q0STM8</accession>